<sequence>MLLIITILEDYRKRVRNSESIIEERYRIAEAIRGLV</sequence>
<dbReference type="EMBL" id="BARW01028732">
    <property type="protein sequence ID" value="GAJ15431.1"/>
    <property type="molecule type" value="Genomic_DNA"/>
</dbReference>
<comment type="caution">
    <text evidence="1">The sequence shown here is derived from an EMBL/GenBank/DDBJ whole genome shotgun (WGS) entry which is preliminary data.</text>
</comment>
<gene>
    <name evidence="1" type="ORF">S12H4_46329</name>
</gene>
<organism evidence="1">
    <name type="scientific">marine sediment metagenome</name>
    <dbReference type="NCBI Taxonomy" id="412755"/>
    <lineage>
        <taxon>unclassified sequences</taxon>
        <taxon>metagenomes</taxon>
        <taxon>ecological metagenomes</taxon>
    </lineage>
</organism>
<name>X1VJD0_9ZZZZ</name>
<reference evidence="1" key="1">
    <citation type="journal article" date="2014" name="Front. Microbiol.">
        <title>High frequency of phylogenetically diverse reductive dehalogenase-homologous genes in deep subseafloor sedimentary metagenomes.</title>
        <authorList>
            <person name="Kawai M."/>
            <person name="Futagami T."/>
            <person name="Toyoda A."/>
            <person name="Takaki Y."/>
            <person name="Nishi S."/>
            <person name="Hori S."/>
            <person name="Arai W."/>
            <person name="Tsubouchi T."/>
            <person name="Morono Y."/>
            <person name="Uchiyama I."/>
            <person name="Ito T."/>
            <person name="Fujiyama A."/>
            <person name="Inagaki F."/>
            <person name="Takami H."/>
        </authorList>
    </citation>
    <scope>NUCLEOTIDE SEQUENCE</scope>
    <source>
        <strain evidence="1">Expedition CK06-06</strain>
    </source>
</reference>
<proteinExistence type="predicted"/>
<accession>X1VJD0</accession>
<protein>
    <submittedName>
        <fullName evidence="1">Uncharacterized protein</fullName>
    </submittedName>
</protein>
<dbReference type="AlphaFoldDB" id="X1VJD0"/>
<feature type="non-terminal residue" evidence="1">
    <location>
        <position position="36"/>
    </location>
</feature>
<evidence type="ECO:0000313" key="1">
    <source>
        <dbReference type="EMBL" id="GAJ15431.1"/>
    </source>
</evidence>